<keyword evidence="3" id="KW-1185">Reference proteome</keyword>
<evidence type="ECO:0000313" key="2">
    <source>
        <dbReference type="EnsemblMetazoa" id="OVOC11571.1"/>
    </source>
</evidence>
<organism evidence="2 3">
    <name type="scientific">Onchocerca volvulus</name>
    <dbReference type="NCBI Taxonomy" id="6282"/>
    <lineage>
        <taxon>Eukaryota</taxon>
        <taxon>Metazoa</taxon>
        <taxon>Ecdysozoa</taxon>
        <taxon>Nematoda</taxon>
        <taxon>Chromadorea</taxon>
        <taxon>Rhabditida</taxon>
        <taxon>Spirurina</taxon>
        <taxon>Spiruromorpha</taxon>
        <taxon>Filarioidea</taxon>
        <taxon>Onchocercidae</taxon>
        <taxon>Onchocerca</taxon>
    </lineage>
</organism>
<accession>A0A8R1XTB1</accession>
<proteinExistence type="predicted"/>
<reference evidence="3" key="1">
    <citation type="submission" date="2013-10" db="EMBL/GenBank/DDBJ databases">
        <title>Genome sequencing of Onchocerca volvulus.</title>
        <authorList>
            <person name="Cotton J."/>
            <person name="Tsai J."/>
            <person name="Stanley E."/>
            <person name="Tracey A."/>
            <person name="Holroyd N."/>
            <person name="Lustigman S."/>
            <person name="Berriman M."/>
        </authorList>
    </citation>
    <scope>NUCLEOTIDE SEQUENCE</scope>
</reference>
<dbReference type="Proteomes" id="UP000024404">
    <property type="component" value="Unassembled WGS sequence"/>
</dbReference>
<evidence type="ECO:0000256" key="1">
    <source>
        <dbReference type="SAM" id="Phobius"/>
    </source>
</evidence>
<dbReference type="AlphaFoldDB" id="A0A8R1XTB1"/>
<dbReference type="EnsemblMetazoa" id="OVOC11571.1">
    <property type="protein sequence ID" value="OVOC11571.1"/>
    <property type="gene ID" value="WBGene00248380"/>
</dbReference>
<dbReference type="EMBL" id="CMVM020000377">
    <property type="status" value="NOT_ANNOTATED_CDS"/>
    <property type="molecule type" value="Genomic_DNA"/>
</dbReference>
<protein>
    <submittedName>
        <fullName evidence="2">Uncharacterized protein</fullName>
    </submittedName>
</protein>
<reference evidence="2" key="2">
    <citation type="submission" date="2022-06" db="UniProtKB">
        <authorList>
            <consortium name="EnsemblMetazoa"/>
        </authorList>
    </citation>
    <scope>IDENTIFICATION</scope>
</reference>
<feature type="transmembrane region" description="Helical" evidence="1">
    <location>
        <begin position="14"/>
        <end position="33"/>
    </location>
</feature>
<evidence type="ECO:0000313" key="3">
    <source>
        <dbReference type="Proteomes" id="UP000024404"/>
    </source>
</evidence>
<keyword evidence="1" id="KW-0472">Membrane</keyword>
<sequence>MAPCIPHGCMARTILTHSCFIFLPAVLMFYKYVANVRLGARAGSDARTCFGVVSESCCIRNARTPHQAEGRCWFVTRRRSTLHKRFGVSGNRRKNERSN</sequence>
<name>A0A8R1XTB1_ONCVO</name>
<keyword evidence="1" id="KW-1133">Transmembrane helix</keyword>
<keyword evidence="1" id="KW-0812">Transmembrane</keyword>